<accession>A0A0J6E356</accession>
<dbReference type="InterPro" id="IPR056238">
    <property type="entry name" value="YunG-like"/>
</dbReference>
<comment type="caution">
    <text evidence="1">The sequence shown here is derived from an EMBL/GenBank/DDBJ whole genome shotgun (WGS) entry which is preliminary data.</text>
</comment>
<protein>
    <recommendedName>
        <fullName evidence="5">YunG</fullName>
    </recommendedName>
</protein>
<reference evidence="1 3" key="1">
    <citation type="journal article" date="2015" name="Int. J. Syst. Evol. Microbiol.">
        <title>Bacillus glycinifermentans sp. nov., isolated from fermented soybean paste.</title>
        <authorList>
            <person name="Kim S.J."/>
            <person name="Dunlap C.A."/>
            <person name="Kwon S.W."/>
            <person name="Rooney A.P."/>
        </authorList>
    </citation>
    <scope>NUCLEOTIDE SEQUENCE [LARGE SCALE GENOMIC DNA]</scope>
    <source>
        <strain evidence="1 3">GO-13</strain>
    </source>
</reference>
<dbReference type="PATRIC" id="fig|1664069.3.peg.4180"/>
<evidence type="ECO:0000313" key="4">
    <source>
        <dbReference type="Proteomes" id="UP001341297"/>
    </source>
</evidence>
<organism evidence="1 3">
    <name type="scientific">Bacillus glycinifermentans</name>
    <dbReference type="NCBI Taxonomy" id="1664069"/>
    <lineage>
        <taxon>Bacteria</taxon>
        <taxon>Bacillati</taxon>
        <taxon>Bacillota</taxon>
        <taxon>Bacilli</taxon>
        <taxon>Bacillales</taxon>
        <taxon>Bacillaceae</taxon>
        <taxon>Bacillus</taxon>
    </lineage>
</organism>
<dbReference type="OrthoDB" id="9792518at2"/>
<accession>A0A0J6F2F1</accession>
<evidence type="ECO:0000313" key="3">
    <source>
        <dbReference type="Proteomes" id="UP000036168"/>
    </source>
</evidence>
<gene>
    <name evidence="1" type="ORF">AB447_213460</name>
    <name evidence="2" type="ORF">P8828_12540</name>
</gene>
<dbReference type="Pfam" id="PF24585">
    <property type="entry name" value="YunG"/>
    <property type="match status" value="1"/>
</dbReference>
<reference evidence="1" key="2">
    <citation type="submission" date="2015-10" db="EMBL/GenBank/DDBJ databases">
        <authorList>
            <person name="Gilbert D.G."/>
        </authorList>
    </citation>
    <scope>NUCLEOTIDE SEQUENCE</scope>
    <source>
        <strain evidence="1">GO-13</strain>
    </source>
</reference>
<evidence type="ECO:0000313" key="2">
    <source>
        <dbReference type="EMBL" id="MEC0485663.1"/>
    </source>
</evidence>
<name>A0A0J6F2F1_9BACI</name>
<keyword evidence="4" id="KW-1185">Reference proteome</keyword>
<dbReference type="EMBL" id="LECW02000005">
    <property type="protein sequence ID" value="KRT94661.1"/>
    <property type="molecule type" value="Genomic_DNA"/>
</dbReference>
<evidence type="ECO:0008006" key="5">
    <source>
        <dbReference type="Google" id="ProtNLM"/>
    </source>
</evidence>
<sequence>MDDHYLLQIEQIMKALSKSWSLDSSSKWSKDNPANGQCGVTALVVNDILGGEIRKTKLPDGWHFYNFINGKRYDFTVSQFKEDILYMDISSNRSEAYSDTDEKQYNHLKQCVMNRLSVSNIELRYNKEKGTP</sequence>
<dbReference type="Proteomes" id="UP001341297">
    <property type="component" value="Unassembled WGS sequence"/>
</dbReference>
<proteinExistence type="predicted"/>
<reference evidence="2 4" key="3">
    <citation type="submission" date="2023-03" db="EMBL/GenBank/DDBJ databases">
        <title>Agriculturally important microbes genome sequencing.</title>
        <authorList>
            <person name="Dunlap C."/>
        </authorList>
    </citation>
    <scope>NUCLEOTIDE SEQUENCE [LARGE SCALE GENOMIC DNA]</scope>
    <source>
        <strain evidence="2 4">CBP-3203</strain>
    </source>
</reference>
<dbReference type="EMBL" id="JARRTL010000010">
    <property type="protein sequence ID" value="MEC0485663.1"/>
    <property type="molecule type" value="Genomic_DNA"/>
</dbReference>
<dbReference type="Proteomes" id="UP000036168">
    <property type="component" value="Unassembled WGS sequence"/>
</dbReference>
<dbReference type="AlphaFoldDB" id="A0A0J6F2F1"/>
<dbReference type="STRING" id="1664069.BGLY_3552"/>
<dbReference type="RefSeq" id="WP_048355234.1">
    <property type="nucleotide sequence ID" value="NZ_CP023481.1"/>
</dbReference>
<evidence type="ECO:0000313" key="1">
    <source>
        <dbReference type="EMBL" id="KRT94661.1"/>
    </source>
</evidence>